<dbReference type="GO" id="GO:0046983">
    <property type="term" value="F:protein dimerization activity"/>
    <property type="evidence" value="ECO:0007669"/>
    <property type="project" value="InterPro"/>
</dbReference>
<feature type="region of interest" description="Disordered" evidence="7">
    <location>
        <begin position="69"/>
        <end position="90"/>
    </location>
</feature>
<evidence type="ECO:0000256" key="3">
    <source>
        <dbReference type="ARBA" id="ARBA00023015"/>
    </source>
</evidence>
<dbReference type="InterPro" id="IPR045843">
    <property type="entry name" value="IND-like"/>
</dbReference>
<dbReference type="Proteomes" id="UP000596661">
    <property type="component" value="Chromosome 2"/>
</dbReference>
<evidence type="ECO:0000256" key="2">
    <source>
        <dbReference type="ARBA" id="ARBA00011738"/>
    </source>
</evidence>
<reference evidence="9" key="1">
    <citation type="submission" date="2018-11" db="EMBL/GenBank/DDBJ databases">
        <authorList>
            <person name="Grassa J C."/>
        </authorList>
    </citation>
    <scope>NUCLEOTIDE SEQUENCE [LARGE SCALE GENOMIC DNA]</scope>
</reference>
<keyword evidence="3" id="KW-0805">Transcription regulation</keyword>
<protein>
    <recommendedName>
        <fullName evidence="8">BHLH domain-containing protein</fullName>
    </recommendedName>
</protein>
<dbReference type="OrthoDB" id="1839773at2759"/>
<dbReference type="GO" id="GO:0005634">
    <property type="term" value="C:nucleus"/>
    <property type="evidence" value="ECO:0007669"/>
    <property type="project" value="UniProtKB-SubCell"/>
</dbReference>
<dbReference type="Gene3D" id="4.10.280.10">
    <property type="entry name" value="Helix-loop-helix DNA-binding domain"/>
    <property type="match status" value="1"/>
</dbReference>
<dbReference type="InterPro" id="IPR045239">
    <property type="entry name" value="bHLH95_bHLH"/>
</dbReference>
<evidence type="ECO:0000256" key="6">
    <source>
        <dbReference type="ARBA" id="ARBA00023242"/>
    </source>
</evidence>
<keyword evidence="4" id="KW-0238">DNA-binding</keyword>
<feature type="region of interest" description="Disordered" evidence="7">
    <location>
        <begin position="1"/>
        <end position="38"/>
    </location>
</feature>
<dbReference type="GO" id="GO:0000981">
    <property type="term" value="F:DNA-binding transcription factor activity, RNA polymerase II-specific"/>
    <property type="evidence" value="ECO:0007669"/>
    <property type="project" value="TreeGrafter"/>
</dbReference>
<accession>A0A803NZ31</accession>
<keyword evidence="10" id="KW-1185">Reference proteome</keyword>
<evidence type="ECO:0000313" key="9">
    <source>
        <dbReference type="EnsemblPlants" id="cds.evm.model.02.2870"/>
    </source>
</evidence>
<dbReference type="InterPro" id="IPR036638">
    <property type="entry name" value="HLH_DNA-bd_sf"/>
</dbReference>
<evidence type="ECO:0000256" key="4">
    <source>
        <dbReference type="ARBA" id="ARBA00023125"/>
    </source>
</evidence>
<feature type="compositionally biased region" description="Polar residues" evidence="7">
    <location>
        <begin position="213"/>
        <end position="226"/>
    </location>
</feature>
<sequence>MMAGNPNWWSIQYPPSQSQTTTLSFPPPHHHQTTYVLGSSSSSLPPFNYSNNFPPDEDPPIPSSWSQFLLGTNGSSGNNDEDKFGNNTISTLSHHHFQPRKLENWDEDQQPLLLGNNNDSPAHVVKLPATAAAATTTVDGVDQDEGVKQEGSSMKRGLVYSQLGREEECLQGMNRSNNNISWSPQALVSSPKSCVTTATTSLGSNNMLDFSYYNNSPDESSNQNTDHFSECHSTDSRGPSNKKARVQASSSQPPLKVRKEKLGDRITALHQLVSPFGKTDTASVLLEAIGYIRFLHTQIEALSSPYLGNASKNMRNFNQQYVNNGEDDDEKAKELKSRGLCLVPVSFTEHVGSDNGADYWAPAAYGSGF</sequence>
<proteinExistence type="predicted"/>
<dbReference type="EnsemblPlants" id="evm.model.02.2870">
    <property type="protein sequence ID" value="cds.evm.model.02.2870"/>
    <property type="gene ID" value="evm.TU.02.2870"/>
</dbReference>
<dbReference type="InterPro" id="IPR011598">
    <property type="entry name" value="bHLH_dom"/>
</dbReference>
<evidence type="ECO:0000256" key="7">
    <source>
        <dbReference type="SAM" id="MobiDB-lite"/>
    </source>
</evidence>
<dbReference type="EMBL" id="UZAU01000238">
    <property type="status" value="NOT_ANNOTATED_CDS"/>
    <property type="molecule type" value="Genomic_DNA"/>
</dbReference>
<feature type="compositionally biased region" description="Polar residues" evidence="7">
    <location>
        <begin position="69"/>
        <end position="78"/>
    </location>
</feature>
<dbReference type="CDD" id="cd11393">
    <property type="entry name" value="bHLH_AtbHLH_like"/>
    <property type="match status" value="1"/>
</dbReference>
<dbReference type="PANTHER" id="PTHR16223:SF53">
    <property type="entry name" value="TRANSCRIPTION FACTOR BHLH68-LIKE"/>
    <property type="match status" value="1"/>
</dbReference>
<evidence type="ECO:0000313" key="10">
    <source>
        <dbReference type="Proteomes" id="UP000596661"/>
    </source>
</evidence>
<reference evidence="9" key="2">
    <citation type="submission" date="2021-03" db="UniProtKB">
        <authorList>
            <consortium name="EnsemblPlants"/>
        </authorList>
    </citation>
    <scope>IDENTIFICATION</scope>
</reference>
<feature type="compositionally biased region" description="Polar residues" evidence="7">
    <location>
        <begin position="7"/>
        <end position="24"/>
    </location>
</feature>
<dbReference type="GO" id="GO:0000978">
    <property type="term" value="F:RNA polymerase II cis-regulatory region sequence-specific DNA binding"/>
    <property type="evidence" value="ECO:0007669"/>
    <property type="project" value="TreeGrafter"/>
</dbReference>
<keyword evidence="5" id="KW-0804">Transcription</keyword>
<feature type="region of interest" description="Disordered" evidence="7">
    <location>
        <begin position="213"/>
        <end position="256"/>
    </location>
</feature>
<evidence type="ECO:0000259" key="8">
    <source>
        <dbReference type="PROSITE" id="PS50888"/>
    </source>
</evidence>
<dbReference type="Gramene" id="evm.model.02.2870">
    <property type="protein sequence ID" value="cds.evm.model.02.2870"/>
    <property type="gene ID" value="evm.TU.02.2870"/>
</dbReference>
<comment type="subunit">
    <text evidence="2">Homodimer.</text>
</comment>
<comment type="subcellular location">
    <subcellularLocation>
        <location evidence="1">Nucleus</location>
    </subcellularLocation>
</comment>
<dbReference type="PANTHER" id="PTHR16223">
    <property type="entry name" value="TRANSCRIPTION FACTOR BHLH83-RELATED"/>
    <property type="match status" value="1"/>
</dbReference>
<dbReference type="PROSITE" id="PS50888">
    <property type="entry name" value="BHLH"/>
    <property type="match status" value="1"/>
</dbReference>
<organism evidence="9 10">
    <name type="scientific">Cannabis sativa</name>
    <name type="common">Hemp</name>
    <name type="synonym">Marijuana</name>
    <dbReference type="NCBI Taxonomy" id="3483"/>
    <lineage>
        <taxon>Eukaryota</taxon>
        <taxon>Viridiplantae</taxon>
        <taxon>Streptophyta</taxon>
        <taxon>Embryophyta</taxon>
        <taxon>Tracheophyta</taxon>
        <taxon>Spermatophyta</taxon>
        <taxon>Magnoliopsida</taxon>
        <taxon>eudicotyledons</taxon>
        <taxon>Gunneridae</taxon>
        <taxon>Pentapetalae</taxon>
        <taxon>rosids</taxon>
        <taxon>fabids</taxon>
        <taxon>Rosales</taxon>
        <taxon>Cannabaceae</taxon>
        <taxon>Cannabis</taxon>
    </lineage>
</organism>
<evidence type="ECO:0000256" key="5">
    <source>
        <dbReference type="ARBA" id="ARBA00023163"/>
    </source>
</evidence>
<dbReference type="FunFam" id="4.10.280.10:FF:000032">
    <property type="entry name" value="Transcription factor bHLH123 family"/>
    <property type="match status" value="1"/>
</dbReference>
<name>A0A803NZ31_CANSA</name>
<feature type="domain" description="BHLH" evidence="8">
    <location>
        <begin position="246"/>
        <end position="295"/>
    </location>
</feature>
<evidence type="ECO:0000256" key="1">
    <source>
        <dbReference type="ARBA" id="ARBA00004123"/>
    </source>
</evidence>
<keyword evidence="6" id="KW-0539">Nucleus</keyword>
<dbReference type="AlphaFoldDB" id="A0A803NZ31"/>
<dbReference type="SUPFAM" id="SSF47459">
    <property type="entry name" value="HLH, helix-loop-helix DNA-binding domain"/>
    <property type="match status" value="1"/>
</dbReference>